<gene>
    <name evidence="4" type="ORF">ILEXP_LOCUS55693</name>
</gene>
<feature type="region of interest" description="Disordered" evidence="1">
    <location>
        <begin position="294"/>
        <end position="323"/>
    </location>
</feature>
<dbReference type="InterPro" id="IPR025486">
    <property type="entry name" value="DUF4378"/>
</dbReference>
<dbReference type="InterPro" id="IPR022212">
    <property type="entry name" value="DUF3741"/>
</dbReference>
<feature type="domain" description="DUF4378" evidence="3">
    <location>
        <begin position="716"/>
        <end position="875"/>
    </location>
</feature>
<sequence length="879" mass="99377">MGKTIQHKDSSIIYGKNHLRCIWDIFHHLHHHGWLHVKKRLPHKKHSDGGLAAVGDTGSDLAVTDVGEMLEHIDAEIDYSIVKGKNTERSPVTKSSMKSRIKALISEELSKKRKHHRRSSSYPTRTLLARTKSFHHLEPSELDPGIKLASNNDNLGLIRQENGNFSVAGALDQFLPKALQEIVTNNQTCEFCAAMISMNYLSQSDVDEHSRQTDVKDHTFLHHKLIYAIKPTKSASLQESKLFLDALDLLNMREELFLKILQDPSSSLAYNLHDRMAFNSKIGLTKSVTFPVAGSTRRRAVQPRNLKHEQASGSYAEWEEKSEVDSQAQKSTAYKYVEGMREHSTPSIADGREDGMPIPYLARPETYINVSPGSPRRLKSWHDNKLVIKRFKDIGNKIKHAIRESKKERHRIMMDAVLHKIPYGHRFSKDEKSDTNDLHKESAANKTSKYSSGRSCVRDLSVSALTQGGQRHIRRASSFDELLDKYCRLYESSFSRQAKYYNSEKLRLRTEKTPSSGRGAKKSMRRIFSLPNLRSYSYLRSEDFLDVNSSDTSPRTAVDSPVSIGSRFSEQKPPGLLIDSENQTQLDAPAGNGSRENLIEVGETLDNLGNLTTGESSSHSEQKFGPIISPREKPSPISVLDSNSQDTIDSGDAELRPKCLFSDLADSLANQQPELSINDPYVAKSGNNVERSETPVRQFNSDFLHIQLDVEDKTTFCYVRDVLELSGFSRNELLGTWHSADHPMDPSVFEEVEGSFLAEPDCSGNEDGGNCNHLLLFDLINEVLLGIYERSFSYYPVCLTSHSHIRPMPVGYHVLEEVWTNISWYLHWRHEVEQSLDDAVSQDLTKDDGWMTLQFDAECVGLELEDMIFNDILEEVVGT</sequence>
<dbReference type="PANTHER" id="PTHR47071:SF9">
    <property type="entry name" value="TRM32-LIKE PROTEIN (DUF3741)"/>
    <property type="match status" value="1"/>
</dbReference>
<evidence type="ECO:0000256" key="1">
    <source>
        <dbReference type="SAM" id="MobiDB-lite"/>
    </source>
</evidence>
<protein>
    <recommendedName>
        <fullName evidence="6">DUF4378 domain-containing protein</fullName>
    </recommendedName>
</protein>
<evidence type="ECO:0000259" key="3">
    <source>
        <dbReference type="Pfam" id="PF14309"/>
    </source>
</evidence>
<evidence type="ECO:0008006" key="6">
    <source>
        <dbReference type="Google" id="ProtNLM"/>
    </source>
</evidence>
<feature type="compositionally biased region" description="Polar residues" evidence="1">
    <location>
        <begin position="610"/>
        <end position="619"/>
    </location>
</feature>
<dbReference type="InterPro" id="IPR044257">
    <property type="entry name" value="TRM32-like"/>
</dbReference>
<dbReference type="Proteomes" id="UP001642360">
    <property type="component" value="Unassembled WGS sequence"/>
</dbReference>
<dbReference type="Pfam" id="PF14309">
    <property type="entry name" value="DUF4378"/>
    <property type="match status" value="1"/>
</dbReference>
<dbReference type="EMBL" id="CAUOFW020009279">
    <property type="protein sequence ID" value="CAK9185298.1"/>
    <property type="molecule type" value="Genomic_DNA"/>
</dbReference>
<name>A0ABC8UW77_9AQUA</name>
<evidence type="ECO:0000313" key="4">
    <source>
        <dbReference type="EMBL" id="CAK9185298.1"/>
    </source>
</evidence>
<feature type="domain" description="DUF3741" evidence="2">
    <location>
        <begin position="224"/>
        <end position="266"/>
    </location>
</feature>
<evidence type="ECO:0000259" key="2">
    <source>
        <dbReference type="Pfam" id="PF12552"/>
    </source>
</evidence>
<organism evidence="4 5">
    <name type="scientific">Ilex paraguariensis</name>
    <name type="common">yerba mate</name>
    <dbReference type="NCBI Taxonomy" id="185542"/>
    <lineage>
        <taxon>Eukaryota</taxon>
        <taxon>Viridiplantae</taxon>
        <taxon>Streptophyta</taxon>
        <taxon>Embryophyta</taxon>
        <taxon>Tracheophyta</taxon>
        <taxon>Spermatophyta</taxon>
        <taxon>Magnoliopsida</taxon>
        <taxon>eudicotyledons</taxon>
        <taxon>Gunneridae</taxon>
        <taxon>Pentapetalae</taxon>
        <taxon>asterids</taxon>
        <taxon>campanulids</taxon>
        <taxon>Aquifoliales</taxon>
        <taxon>Aquifoliaceae</taxon>
        <taxon>Ilex</taxon>
    </lineage>
</organism>
<dbReference type="Pfam" id="PF12552">
    <property type="entry name" value="DUF3741"/>
    <property type="match status" value="1"/>
</dbReference>
<proteinExistence type="predicted"/>
<reference evidence="4 5" key="1">
    <citation type="submission" date="2024-02" db="EMBL/GenBank/DDBJ databases">
        <authorList>
            <person name="Vignale AGUSTIN F."/>
            <person name="Sosa J E."/>
            <person name="Modenutti C."/>
        </authorList>
    </citation>
    <scope>NUCLEOTIDE SEQUENCE [LARGE SCALE GENOMIC DNA]</scope>
</reference>
<evidence type="ECO:0000313" key="5">
    <source>
        <dbReference type="Proteomes" id="UP001642360"/>
    </source>
</evidence>
<feature type="region of interest" description="Disordered" evidence="1">
    <location>
        <begin position="610"/>
        <end position="637"/>
    </location>
</feature>
<keyword evidence="5" id="KW-1185">Reference proteome</keyword>
<dbReference type="AlphaFoldDB" id="A0ABC8UW77"/>
<dbReference type="PANTHER" id="PTHR47071">
    <property type="entry name" value="PROTEIN TRM32"/>
    <property type="match status" value="1"/>
</dbReference>
<accession>A0ABC8UW77</accession>
<feature type="region of interest" description="Disordered" evidence="1">
    <location>
        <begin position="548"/>
        <end position="577"/>
    </location>
</feature>
<comment type="caution">
    <text evidence="4">The sequence shown here is derived from an EMBL/GenBank/DDBJ whole genome shotgun (WGS) entry which is preliminary data.</text>
</comment>